<dbReference type="GeneID" id="25159366"/>
<dbReference type="EMBL" id="CP008874">
    <property type="protein sequence ID" value="AKH97687.1"/>
    <property type="molecule type" value="Genomic_DNA"/>
</dbReference>
<dbReference type="InterPro" id="IPR036390">
    <property type="entry name" value="WH_DNA-bd_sf"/>
</dbReference>
<dbReference type="OrthoDB" id="27885at2157"/>
<evidence type="ECO:0000313" key="6">
    <source>
        <dbReference type="Proteomes" id="UP000069906"/>
    </source>
</evidence>
<dbReference type="AlphaFoldDB" id="A0A0F7PAE4"/>
<dbReference type="RefSeq" id="WP_050048415.1">
    <property type="nucleotide sequence ID" value="NZ_CP008874.1"/>
</dbReference>
<keyword evidence="2" id="KW-0472">Membrane</keyword>
<evidence type="ECO:0000313" key="5">
    <source>
        <dbReference type="EMBL" id="AKH97687.1"/>
    </source>
</evidence>
<dbReference type="SUPFAM" id="SSF46785">
    <property type="entry name" value="Winged helix' DNA-binding domain"/>
    <property type="match status" value="1"/>
</dbReference>
<dbReference type="Pfam" id="PF24034">
    <property type="entry name" value="DUF7343"/>
    <property type="match status" value="1"/>
</dbReference>
<name>A0A0F7PAE4_9EURY</name>
<protein>
    <recommendedName>
        <fullName evidence="7">HTH iclR-type domain-containing protein</fullName>
    </recommendedName>
</protein>
<sequence length="370" mass="39525">MQSGKVLGILIVTVVLTTAVTPAGGAIQSDLAAPGDVDPDSVHIGVDVRPDGSAEWTIQYRVALNDENETAAYEDIVADVENNSSAYVDRFASRINATVDEAETETGRSMSASNFSVTAKISGLTQSYGTTTYTFVWHGFAATEGETLRVGDALRGFFLDTSTTMRVTWLDDYTATTVLPSPSDQQATWVVWQGPIEFGEDEPQIVLEPDASEPGDAETTGSSAGPTTAVTDGSNDALLLVALVIGTLLALSFIVAWYYRTREERGGPAGSTTVGGPDSATPEETSVPPPQPVEESAPPEELLSNEERVIRFLADHGGRAKQQELVDGLDWTEAKTSQVLSSMAEEGTVEKFRIGRENVVKLPEDDTDEI</sequence>
<feature type="compositionally biased region" description="Polar residues" evidence="1">
    <location>
        <begin position="219"/>
        <end position="229"/>
    </location>
</feature>
<reference evidence="5 6" key="1">
    <citation type="journal article" date="2015" name="ISME J.">
        <title>Elemental sulfur and acetate can support life of a novel strictly anaerobic haloarchaeon.</title>
        <authorList>
            <person name="Sorokin D.Y."/>
            <person name="Kublanov I.V."/>
            <person name="Gavrilov S.N."/>
            <person name="Rojo D."/>
            <person name="Roman P."/>
            <person name="Golyshin P.N."/>
            <person name="Slepak V.Z."/>
            <person name="Smedile F."/>
            <person name="Ferrer M."/>
            <person name="Messina E."/>
            <person name="La Cono V."/>
            <person name="Yakimov M.M."/>
        </authorList>
    </citation>
    <scope>NUCLEOTIDE SEQUENCE [LARGE SCALE GENOMIC DNA]</scope>
    <source>
        <strain evidence="5 6">HSR2</strain>
    </source>
</reference>
<gene>
    <name evidence="5" type="ORF">HLASF_1200</name>
</gene>
<dbReference type="Pfam" id="PF24036">
    <property type="entry name" value="DUF7345"/>
    <property type="match status" value="1"/>
</dbReference>
<evidence type="ECO:0000256" key="2">
    <source>
        <dbReference type="SAM" id="Phobius"/>
    </source>
</evidence>
<keyword evidence="6" id="KW-1185">Reference proteome</keyword>
<feature type="region of interest" description="Disordered" evidence="1">
    <location>
        <begin position="207"/>
        <end position="229"/>
    </location>
</feature>
<feature type="region of interest" description="Disordered" evidence="1">
    <location>
        <begin position="265"/>
        <end position="300"/>
    </location>
</feature>
<proteinExistence type="predicted"/>
<evidence type="ECO:0000259" key="3">
    <source>
        <dbReference type="Pfam" id="PF24034"/>
    </source>
</evidence>
<dbReference type="InterPro" id="IPR055767">
    <property type="entry name" value="DUF7343"/>
</dbReference>
<evidence type="ECO:0008006" key="7">
    <source>
        <dbReference type="Google" id="ProtNLM"/>
    </source>
</evidence>
<feature type="domain" description="DUF7343" evidence="3">
    <location>
        <begin position="302"/>
        <end position="363"/>
    </location>
</feature>
<dbReference type="KEGG" id="hsu:HLASF_1200"/>
<keyword evidence="2" id="KW-1133">Transmembrane helix</keyword>
<dbReference type="InterPro" id="IPR055769">
    <property type="entry name" value="DUF7345"/>
</dbReference>
<accession>A0A0F7PAE4</accession>
<feature type="domain" description="DUF7345" evidence="4">
    <location>
        <begin position="46"/>
        <end position="173"/>
    </location>
</feature>
<evidence type="ECO:0000259" key="4">
    <source>
        <dbReference type="Pfam" id="PF24036"/>
    </source>
</evidence>
<feature type="transmembrane region" description="Helical" evidence="2">
    <location>
        <begin position="237"/>
        <end position="259"/>
    </location>
</feature>
<organism evidence="5 6">
    <name type="scientific">Halanaeroarchaeum sulfurireducens</name>
    <dbReference type="NCBI Taxonomy" id="1604004"/>
    <lineage>
        <taxon>Archaea</taxon>
        <taxon>Methanobacteriati</taxon>
        <taxon>Methanobacteriota</taxon>
        <taxon>Stenosarchaea group</taxon>
        <taxon>Halobacteria</taxon>
        <taxon>Halobacteriales</taxon>
        <taxon>Halobacteriaceae</taxon>
        <taxon>Halanaeroarchaeum</taxon>
    </lineage>
</organism>
<evidence type="ECO:0000256" key="1">
    <source>
        <dbReference type="SAM" id="MobiDB-lite"/>
    </source>
</evidence>
<dbReference type="Proteomes" id="UP000069906">
    <property type="component" value="Chromosome"/>
</dbReference>
<keyword evidence="2" id="KW-0812">Transmembrane</keyword>
<dbReference type="HOGENOM" id="CLU_048695_0_0_2"/>